<dbReference type="FunFam" id="3.30.1520.10:FF:000006">
    <property type="entry name" value="Phosphatidylinositol 4-phosphate 3-kinase C2 domain-containing subunit alpha"/>
    <property type="match status" value="1"/>
</dbReference>
<dbReference type="FunFam" id="1.25.40.70:FF:000005">
    <property type="entry name" value="Phosphatidylinositol 4-phosphate 3-kinase C2 domain-containing subunit beta"/>
    <property type="match status" value="1"/>
</dbReference>
<keyword evidence="9" id="KW-0808">Transferase</keyword>
<evidence type="ECO:0000256" key="3">
    <source>
        <dbReference type="ARBA" id="ARBA00004123"/>
    </source>
</evidence>
<protein>
    <submittedName>
        <fullName evidence="24">Phosphatidylinositol-4-phosphate 3-kinase catalytic subunit type 2 beta</fullName>
    </submittedName>
</protein>
<dbReference type="GO" id="GO:0005737">
    <property type="term" value="C:cytoplasm"/>
    <property type="evidence" value="ECO:0007669"/>
    <property type="project" value="UniProtKB-SubCell"/>
</dbReference>
<dbReference type="GO" id="GO:0016303">
    <property type="term" value="F:1-phosphatidylinositol-3-kinase activity"/>
    <property type="evidence" value="ECO:0007669"/>
    <property type="project" value="UniProtKB-EC"/>
</dbReference>
<dbReference type="Gene3D" id="2.60.40.150">
    <property type="entry name" value="C2 domain"/>
    <property type="match status" value="2"/>
</dbReference>
<dbReference type="InterPro" id="IPR042236">
    <property type="entry name" value="PI3K_accessory_sf"/>
</dbReference>
<dbReference type="Pfam" id="PF00454">
    <property type="entry name" value="PI3_PI4_kinase"/>
    <property type="match status" value="1"/>
</dbReference>
<dbReference type="InterPro" id="IPR002420">
    <property type="entry name" value="PI3K-type_C2_dom"/>
</dbReference>
<dbReference type="Gene3D" id="3.30.1520.10">
    <property type="entry name" value="Phox-like domain"/>
    <property type="match status" value="1"/>
</dbReference>
<dbReference type="PROSITE" id="PS51545">
    <property type="entry name" value="PIK_HELICAL"/>
    <property type="match status" value="1"/>
</dbReference>
<dbReference type="PANTHER" id="PTHR10048:SF30">
    <property type="entry name" value="PHOSPHATIDYLINOSITOL 4-PHOSPHATE 3-KINASE C2 DOMAIN-CONTAINING SUBUNIT BETA"/>
    <property type="match status" value="1"/>
</dbReference>
<dbReference type="SUPFAM" id="SSF64268">
    <property type="entry name" value="PX domain"/>
    <property type="match status" value="1"/>
</dbReference>
<keyword evidence="14 18" id="KW-0472">Membrane</keyword>
<dbReference type="PROSITE" id="PS00915">
    <property type="entry name" value="PI3_4_KINASE_1"/>
    <property type="match status" value="1"/>
</dbReference>
<dbReference type="SMART" id="SM00146">
    <property type="entry name" value="PI3Kc"/>
    <property type="match status" value="1"/>
</dbReference>
<evidence type="ECO:0000256" key="13">
    <source>
        <dbReference type="ARBA" id="ARBA00023098"/>
    </source>
</evidence>
<dbReference type="PANTHER" id="PTHR10048">
    <property type="entry name" value="PHOSPHATIDYLINOSITOL KINASE"/>
    <property type="match status" value="1"/>
</dbReference>
<evidence type="ECO:0000259" key="19">
    <source>
        <dbReference type="PROSITE" id="PS50004"/>
    </source>
</evidence>
<dbReference type="InterPro" id="IPR015433">
    <property type="entry name" value="PI3/4_kinase"/>
</dbReference>
<keyword evidence="13" id="KW-0443">Lipid metabolism</keyword>
<evidence type="ECO:0000259" key="22">
    <source>
        <dbReference type="PROSITE" id="PS51545"/>
    </source>
</evidence>
<dbReference type="Gene3D" id="1.25.40.70">
    <property type="entry name" value="Phosphatidylinositol 3-kinase, accessory domain (PIK)"/>
    <property type="match status" value="1"/>
</dbReference>
<dbReference type="FunFam" id="3.30.1010.10:FF:000001">
    <property type="entry name" value="Phosphatidylinositol 4-phosphate 3-kinase C2 domain-containing subunit beta"/>
    <property type="match status" value="1"/>
</dbReference>
<evidence type="ECO:0000256" key="17">
    <source>
        <dbReference type="ARBA" id="ARBA00029297"/>
    </source>
</evidence>
<reference evidence="24" key="2">
    <citation type="submission" date="2025-08" db="UniProtKB">
        <authorList>
            <consortium name="Ensembl"/>
        </authorList>
    </citation>
    <scope>IDENTIFICATION</scope>
</reference>
<dbReference type="InterPro" id="IPR036871">
    <property type="entry name" value="PX_dom_sf"/>
</dbReference>
<dbReference type="SUPFAM" id="SSF48371">
    <property type="entry name" value="ARM repeat"/>
    <property type="match status" value="1"/>
</dbReference>
<dbReference type="GO" id="GO:0016477">
    <property type="term" value="P:cell migration"/>
    <property type="evidence" value="ECO:0007669"/>
    <property type="project" value="TreeGrafter"/>
</dbReference>
<feature type="transmembrane region" description="Helical" evidence="18">
    <location>
        <begin position="115"/>
        <end position="139"/>
    </location>
</feature>
<dbReference type="InterPro" id="IPR001683">
    <property type="entry name" value="PX_dom"/>
</dbReference>
<dbReference type="FunFam" id="2.60.40.150:FF:000036">
    <property type="entry name" value="phosphatidylinositol 4-phosphate 3-kinase C2 domain-containing subunit beta"/>
    <property type="match status" value="1"/>
</dbReference>
<evidence type="ECO:0000256" key="14">
    <source>
        <dbReference type="ARBA" id="ARBA00023136"/>
    </source>
</evidence>
<dbReference type="PROSITE" id="PS50004">
    <property type="entry name" value="C2"/>
    <property type="match status" value="1"/>
</dbReference>
<feature type="domain" description="PI3K/PI4K catalytic" evidence="21">
    <location>
        <begin position="955"/>
        <end position="1233"/>
    </location>
</feature>
<evidence type="ECO:0000256" key="7">
    <source>
        <dbReference type="ARBA" id="ARBA00022475"/>
    </source>
</evidence>
<dbReference type="InterPro" id="IPR011009">
    <property type="entry name" value="Kinase-like_dom_sf"/>
</dbReference>
<dbReference type="InterPro" id="IPR036940">
    <property type="entry name" value="PI3/4_kinase_cat_sf"/>
</dbReference>
<dbReference type="InterPro" id="IPR016024">
    <property type="entry name" value="ARM-type_fold"/>
</dbReference>
<dbReference type="CDD" id="cd00895">
    <property type="entry name" value="PI3Kc_C2_beta"/>
    <property type="match status" value="1"/>
</dbReference>
<dbReference type="SMART" id="SM00142">
    <property type="entry name" value="PI3K_C2"/>
    <property type="match status" value="1"/>
</dbReference>
<dbReference type="PROSITE" id="PS00916">
    <property type="entry name" value="PI3_4_KINASE_2"/>
    <property type="match status" value="1"/>
</dbReference>
<dbReference type="InterPro" id="IPR035892">
    <property type="entry name" value="C2_domain_sf"/>
</dbReference>
<evidence type="ECO:0000313" key="25">
    <source>
        <dbReference type="Proteomes" id="UP000429181"/>
    </source>
</evidence>
<keyword evidence="12" id="KW-0067">ATP-binding</keyword>
<dbReference type="Pfam" id="PF00613">
    <property type="entry name" value="PI3Ka"/>
    <property type="match status" value="1"/>
</dbReference>
<evidence type="ECO:0000256" key="10">
    <source>
        <dbReference type="ARBA" id="ARBA00022741"/>
    </source>
</evidence>
<reference evidence="24 25" key="1">
    <citation type="submission" date="2018-11" db="EMBL/GenBank/DDBJ databases">
        <title>Haplotype-resolved cattle genomes.</title>
        <authorList>
            <person name="Low W.Y."/>
            <person name="Tearle R."/>
            <person name="Bickhart D.M."/>
            <person name="Rosen B.D."/>
            <person name="Koren S."/>
            <person name="Rhie A."/>
            <person name="Hiendleder S."/>
            <person name="Phillippy A.M."/>
            <person name="Smith T.P.L."/>
            <person name="Williams J.L."/>
        </authorList>
    </citation>
    <scope>NUCLEOTIDE SEQUENCE [LARGE SCALE GENOMIC DNA]</scope>
</reference>
<dbReference type="CDD" id="cd00869">
    <property type="entry name" value="PI3Ka_II"/>
    <property type="match status" value="1"/>
</dbReference>
<evidence type="ECO:0000256" key="5">
    <source>
        <dbReference type="ARBA" id="ARBA00004496"/>
    </source>
</evidence>
<evidence type="ECO:0000256" key="18">
    <source>
        <dbReference type="SAM" id="Phobius"/>
    </source>
</evidence>
<dbReference type="GO" id="GO:0005942">
    <property type="term" value="C:phosphatidylinositol 3-kinase complex"/>
    <property type="evidence" value="ECO:0007669"/>
    <property type="project" value="TreeGrafter"/>
</dbReference>
<proteinExistence type="inferred from homology"/>
<comment type="subcellular location">
    <subcellularLocation>
        <location evidence="4">Cell membrane</location>
    </subcellularLocation>
    <subcellularLocation>
        <location evidence="5">Cytoplasm</location>
    </subcellularLocation>
    <subcellularLocation>
        <location evidence="3">Nucleus</location>
    </subcellularLocation>
</comment>
<sequence length="1539" mass="172807">MAVSWLVWVDATAVSWLVWVDVTTVSWFVWVDGRTVPWLVWVDGRTVPWLVWVDGRTVPWLVRVDGRTVSWLVWVDVTTVFCLVWVDVMAVSWLVWVDVMAVSWFIWVDGRTVSWLIWVDMMAVSWLVWVDTMAVPWLVWVDGRTVSWLVCIVACLGGRDGCILARLGGRDDCILARLGGCDGCILAHLGGREDCILARLGGRDGCIMARLGGHSGCTLARLGGPEDCTLVRLGGREDCTLARLGGREDCTMARLGGHNGCIVAHLGGRDGCILAGLGGREDCILARLGGREDCTLARLGGREDCILARLGGREDCILARLGGREDCTLARLGGREDCILAHLGGREDCILARLGGREDCILARLGGREDCTLARLGGREDCILACFGGCDDCIMARLGGHNDCIVARLGGCEDYLLALAHCPSHGSGTDCHSILPGEPLLLEFRSSLVQMRAAMKSCDGKDCGPEAPLPLLSPQQDPTVLAMKENREKVVEALTAAILDLVELYCNTFNADFQPAVPGSRKHTLVQEACHLSGPLAFTVYATHRIPITWATSYEEFYLSCSLSHGGKELCSPLQTRRVHFSKYLFHLVIWDQQICFPVQLNRLPRETLLCATLYALPVPPPGSSSEANKQRRVPEALGWVTAPLFNFRQVLTCGRKLLGLWPATQESPSARWSAPNFHQPDSVILQIDFPTSAFDIKFTSPAGDKFSPRYEFGSLREEDQHVLKNIMQKESLHWLTDADKKRLWEKRYYCHAEVSALPLVLASAPSWEWACLPDTYALLAQWTPMNHQDALGLLHATFPDQEVRRMAVQWIGSLSDAELLDYLPQLVQALKYECYLDSPLVRFLLKRAVSDLRVTHYFFWLLKDGLKDSQFSIRYQYLLAALLCCCGKGLREEFNRQCWLVNTLAKLAQQVREAAPSARQGILRAGLEEVEQFFVLNGSCRLPLSPSLLVKGVVPRDCSYFNSNAVPLKLSFQNVDPLGENIRVIFKCGDDLRQDMLTLQMIRIMSKIWVQEGLDMRMVIFRCFSTGRGRGMVEMIPNSETLRKIQVEHGVTGSFKDRPLADWLQKHNPGEDEYEKAVENFIYSCAGCCVATYVLGICDRHNDNIMLKTTGHMFHIDFGRFLGHAQMFGNIKRDRAPFVFTSDMAYVINGGDKPSSRFHDFVDLCCQAYNLIRKHTHLFLNLLGLMLSCGIPELSDLEDLKYVYDALRPQDTEANATTYFTRLIESSLGSVATKLNFFIHNLAQMKFLGSDDRLTLSFAPRTHTLKSSGRISDVFLCRHEKVFHPNKGYIYVVKVMRENAHEAAYIQRTFEEFQELHNKLRLLFPSSLLPSFPSRFVIGRSRGEAGAERRREELNGYIWHLVHAAPEVAECDLVYTFFHPLPRDEKTAGSSLAPKSSEGTWARPVGRVGGEVKLSISYKNNKLFIMVMHIRGLQLLQDGNDPDPYVKIYLLPDPQKTTKKKTKVARKTCNPTYNEMLVYDGIPKGDLQQRELQLSVLSEQGFWENVLLGEVHICLRELDLAQEKTGWFALGSRSPETL</sequence>
<dbReference type="PROSITE" id="PS50195">
    <property type="entry name" value="PX"/>
    <property type="match status" value="1"/>
</dbReference>
<dbReference type="GO" id="GO:0005886">
    <property type="term" value="C:plasma membrane"/>
    <property type="evidence" value="ECO:0007669"/>
    <property type="project" value="UniProtKB-SubCell"/>
</dbReference>
<dbReference type="Pfam" id="PF00787">
    <property type="entry name" value="PX"/>
    <property type="match status" value="1"/>
</dbReference>
<evidence type="ECO:0000256" key="6">
    <source>
        <dbReference type="ARBA" id="ARBA00006209"/>
    </source>
</evidence>
<evidence type="ECO:0000256" key="1">
    <source>
        <dbReference type="ARBA" id="ARBA00001913"/>
    </source>
</evidence>
<comment type="catalytic activity">
    <reaction evidence="17">
        <text>a 1,2-diacyl-sn-glycero-3-phospho-(1D-myo-inositol 4-phosphate) + ATP = a 1,2-diacyl-sn-glycero-3-phospho-(1D-myo-inositol-3,4-bisphosphate) + ADP + H(+)</text>
        <dbReference type="Rhea" id="RHEA:18373"/>
        <dbReference type="ChEBI" id="CHEBI:15378"/>
        <dbReference type="ChEBI" id="CHEBI:30616"/>
        <dbReference type="ChEBI" id="CHEBI:57658"/>
        <dbReference type="ChEBI" id="CHEBI:58178"/>
        <dbReference type="ChEBI" id="CHEBI:456216"/>
        <dbReference type="EC" id="2.7.1.154"/>
    </reaction>
    <physiologicalReaction direction="left-to-right" evidence="17">
        <dbReference type="Rhea" id="RHEA:18374"/>
    </physiologicalReaction>
</comment>
<organism evidence="24 25">
    <name type="scientific">Bos indicus x Bos taurus</name>
    <name type="common">Hybrid cattle</name>
    <dbReference type="NCBI Taxonomy" id="30522"/>
    <lineage>
        <taxon>Eukaryota</taxon>
        <taxon>Metazoa</taxon>
        <taxon>Chordata</taxon>
        <taxon>Craniata</taxon>
        <taxon>Vertebrata</taxon>
        <taxon>Euteleostomi</taxon>
        <taxon>Mammalia</taxon>
        <taxon>Eutheria</taxon>
        <taxon>Laurasiatheria</taxon>
        <taxon>Artiodactyla</taxon>
        <taxon>Ruminantia</taxon>
        <taxon>Pecora</taxon>
        <taxon>Bovidae</taxon>
        <taxon>Bovinae</taxon>
        <taxon>Bos</taxon>
    </lineage>
</organism>
<dbReference type="CDD" id="cd08381">
    <property type="entry name" value="C2B_PI3K_class_II"/>
    <property type="match status" value="1"/>
</dbReference>
<accession>A0A4W2FQB5</accession>
<dbReference type="SUPFAM" id="SSF49562">
    <property type="entry name" value="C2 domain (Calcium/lipid-binding domain, CaLB)"/>
    <property type="match status" value="2"/>
</dbReference>
<evidence type="ECO:0000256" key="4">
    <source>
        <dbReference type="ARBA" id="ARBA00004236"/>
    </source>
</evidence>
<evidence type="ECO:0000256" key="15">
    <source>
        <dbReference type="ARBA" id="ARBA00023242"/>
    </source>
</evidence>
<keyword evidence="7" id="KW-1003">Cell membrane</keyword>
<dbReference type="Proteomes" id="UP000429181">
    <property type="component" value="Chromosome 16"/>
</dbReference>
<evidence type="ECO:0000256" key="11">
    <source>
        <dbReference type="ARBA" id="ARBA00022777"/>
    </source>
</evidence>
<dbReference type="SMART" id="SM00145">
    <property type="entry name" value="PI3Ka"/>
    <property type="match status" value="1"/>
</dbReference>
<feature type="domain" description="PIK helical" evidence="22">
    <location>
        <begin position="710"/>
        <end position="886"/>
    </location>
</feature>
<evidence type="ECO:0000256" key="9">
    <source>
        <dbReference type="ARBA" id="ARBA00022679"/>
    </source>
</evidence>
<evidence type="ECO:0000259" key="23">
    <source>
        <dbReference type="PROSITE" id="PS51547"/>
    </source>
</evidence>
<evidence type="ECO:0000313" key="24">
    <source>
        <dbReference type="Ensembl" id="ENSBIXP00005007630.1"/>
    </source>
</evidence>
<keyword evidence="10" id="KW-0547">Nucleotide-binding</keyword>
<dbReference type="SUPFAM" id="SSF56112">
    <property type="entry name" value="Protein kinase-like (PK-like)"/>
    <property type="match status" value="1"/>
</dbReference>
<keyword evidence="11" id="KW-0418">Kinase</keyword>
<keyword evidence="18" id="KW-0812">Transmembrane</keyword>
<feature type="domain" description="C2" evidence="19">
    <location>
        <begin position="1409"/>
        <end position="1529"/>
    </location>
</feature>
<dbReference type="CDD" id="cd07290">
    <property type="entry name" value="PX_PI3K_C2_beta"/>
    <property type="match status" value="1"/>
</dbReference>
<feature type="transmembrane region" description="Helical" evidence="18">
    <location>
        <begin position="6"/>
        <end position="30"/>
    </location>
</feature>
<evidence type="ECO:0000259" key="20">
    <source>
        <dbReference type="PROSITE" id="PS50195"/>
    </source>
</evidence>
<dbReference type="SMART" id="SM00239">
    <property type="entry name" value="C2"/>
    <property type="match status" value="1"/>
</dbReference>
<dbReference type="InterPro" id="IPR042134">
    <property type="entry name" value="PX_PI3K_C2_beta"/>
</dbReference>
<dbReference type="Gene3D" id="1.10.1070.11">
    <property type="entry name" value="Phosphatidylinositol 3-/4-kinase, catalytic domain"/>
    <property type="match status" value="1"/>
</dbReference>
<dbReference type="Gene3D" id="3.30.1010.10">
    <property type="entry name" value="Phosphatidylinositol 3-kinase Catalytic Subunit, Chain A, domain 4"/>
    <property type="match status" value="1"/>
</dbReference>
<dbReference type="GO" id="GO:0005634">
    <property type="term" value="C:nucleus"/>
    <property type="evidence" value="ECO:0007669"/>
    <property type="project" value="UniProtKB-SubCell"/>
</dbReference>
<feature type="domain" description="PX" evidence="20">
    <location>
        <begin position="1270"/>
        <end position="1386"/>
    </location>
</feature>
<keyword evidence="15" id="KW-0539">Nucleus</keyword>
<dbReference type="GeneTree" id="ENSGT00940000158263"/>
<dbReference type="GO" id="GO:0035005">
    <property type="term" value="F:1-phosphatidylinositol-4-phosphate 3-kinase activity"/>
    <property type="evidence" value="ECO:0007669"/>
    <property type="project" value="UniProtKB-EC"/>
</dbReference>
<evidence type="ECO:0000256" key="2">
    <source>
        <dbReference type="ARBA" id="ARBA00001946"/>
    </source>
</evidence>
<dbReference type="InterPro" id="IPR000008">
    <property type="entry name" value="C2_dom"/>
</dbReference>
<dbReference type="PROSITE" id="PS51547">
    <property type="entry name" value="C2_PI3K"/>
    <property type="match status" value="1"/>
</dbReference>
<name>A0A4W2FQB5_BOBOX</name>
<keyword evidence="8" id="KW-0963">Cytoplasm</keyword>
<dbReference type="GO" id="GO:0005524">
    <property type="term" value="F:ATP binding"/>
    <property type="evidence" value="ECO:0007669"/>
    <property type="project" value="UniProtKB-KW"/>
</dbReference>
<feature type="domain" description="C2 PI3K-type" evidence="23">
    <location>
        <begin position="532"/>
        <end position="691"/>
    </location>
</feature>
<dbReference type="PROSITE" id="PS50290">
    <property type="entry name" value="PI3_4_KINASE_3"/>
    <property type="match status" value="1"/>
</dbReference>
<dbReference type="InterPro" id="IPR000403">
    <property type="entry name" value="PI3/4_kinase_cat_dom"/>
</dbReference>
<evidence type="ECO:0000256" key="12">
    <source>
        <dbReference type="ARBA" id="ARBA00022840"/>
    </source>
</evidence>
<dbReference type="Ensembl" id="ENSBIXT00005001980.1">
    <property type="protein sequence ID" value="ENSBIXP00005007630.1"/>
    <property type="gene ID" value="ENSBIXG00005012930.1"/>
</dbReference>
<gene>
    <name evidence="24" type="primary">PIK3C2B</name>
</gene>
<comment type="catalytic activity">
    <reaction evidence="16">
        <text>a 1,2-diacyl-sn-glycero-3-phospho-(1D-myo-inositol) + ATP = a 1,2-diacyl-sn-glycero-3-phospho-(1D-myo-inositol-3-phosphate) + ADP + H(+)</text>
        <dbReference type="Rhea" id="RHEA:12709"/>
        <dbReference type="ChEBI" id="CHEBI:15378"/>
        <dbReference type="ChEBI" id="CHEBI:30616"/>
        <dbReference type="ChEBI" id="CHEBI:57880"/>
        <dbReference type="ChEBI" id="CHEBI:58088"/>
        <dbReference type="ChEBI" id="CHEBI:456216"/>
        <dbReference type="EC" id="2.7.1.137"/>
    </reaction>
    <physiologicalReaction direction="left-to-right" evidence="16">
        <dbReference type="Rhea" id="RHEA:12710"/>
    </physiologicalReaction>
</comment>
<dbReference type="Pfam" id="PF00792">
    <property type="entry name" value="PI3K_C2"/>
    <property type="match status" value="1"/>
</dbReference>
<comment type="cofactor">
    <cofactor evidence="2">
        <name>Mg(2+)</name>
        <dbReference type="ChEBI" id="CHEBI:18420"/>
    </cofactor>
</comment>
<dbReference type="GO" id="GO:0048015">
    <property type="term" value="P:phosphatidylinositol-mediated signaling"/>
    <property type="evidence" value="ECO:0007669"/>
    <property type="project" value="TreeGrafter"/>
</dbReference>
<evidence type="ECO:0000256" key="8">
    <source>
        <dbReference type="ARBA" id="ARBA00022490"/>
    </source>
</evidence>
<evidence type="ECO:0000256" key="16">
    <source>
        <dbReference type="ARBA" id="ARBA00023985"/>
    </source>
</evidence>
<dbReference type="InterPro" id="IPR018936">
    <property type="entry name" value="PI3/4_kinase_CS"/>
</dbReference>
<dbReference type="InterPro" id="IPR001263">
    <property type="entry name" value="PI3K_accessory_dom"/>
</dbReference>
<dbReference type="GO" id="GO:0043491">
    <property type="term" value="P:phosphatidylinositol 3-kinase/protein kinase B signal transduction"/>
    <property type="evidence" value="ECO:0007669"/>
    <property type="project" value="TreeGrafter"/>
</dbReference>
<feature type="transmembrane region" description="Helical" evidence="18">
    <location>
        <begin position="71"/>
        <end position="95"/>
    </location>
</feature>
<dbReference type="GO" id="GO:0035091">
    <property type="term" value="F:phosphatidylinositol binding"/>
    <property type="evidence" value="ECO:0007669"/>
    <property type="project" value="InterPro"/>
</dbReference>
<dbReference type="Pfam" id="PF00168">
    <property type="entry name" value="C2"/>
    <property type="match status" value="1"/>
</dbReference>
<keyword evidence="18" id="KW-1133">Transmembrane helix</keyword>
<comment type="cofactor">
    <cofactor evidence="1">
        <name>Ca(2+)</name>
        <dbReference type="ChEBI" id="CHEBI:29108"/>
    </cofactor>
</comment>
<dbReference type="FunFam" id="2.60.40.150:FF:000065">
    <property type="entry name" value="phosphatidylinositol 4-phosphate 3-kinase C2 domain-containing subunit beta"/>
    <property type="match status" value="1"/>
</dbReference>
<dbReference type="SMART" id="SM00312">
    <property type="entry name" value="PX"/>
    <property type="match status" value="1"/>
</dbReference>
<comment type="similarity">
    <text evidence="6">Belongs to the PI3/PI4-kinase family. Type III PI4K subfamily.</text>
</comment>
<evidence type="ECO:0000259" key="21">
    <source>
        <dbReference type="PROSITE" id="PS50290"/>
    </source>
</evidence>
<dbReference type="FunFam" id="1.10.1070.11:FF:000003">
    <property type="entry name" value="Phosphatidylinositol 4-phosphate 3-kinase C2 domain-containing subunit beta"/>
    <property type="match status" value="1"/>
</dbReference>
<dbReference type="CDD" id="cd04012">
    <property type="entry name" value="C2A_PI3K_class_II"/>
    <property type="match status" value="1"/>
</dbReference>